<comment type="caution">
    <text evidence="2">The sequence shown here is derived from an EMBL/GenBank/DDBJ whole genome shotgun (WGS) entry which is preliminary data.</text>
</comment>
<dbReference type="EMBL" id="LUCH01006305">
    <property type="protein sequence ID" value="KAF5397417.1"/>
    <property type="molecule type" value="Genomic_DNA"/>
</dbReference>
<keyword evidence="1" id="KW-0812">Transmembrane</keyword>
<evidence type="ECO:0000313" key="3">
    <source>
        <dbReference type="Proteomes" id="UP000748531"/>
    </source>
</evidence>
<reference evidence="2" key="1">
    <citation type="submission" date="2019-05" db="EMBL/GenBank/DDBJ databases">
        <title>Annotation for the trematode Paragonimus heterotremus.</title>
        <authorList>
            <person name="Choi Y.-J."/>
        </authorList>
    </citation>
    <scope>NUCLEOTIDE SEQUENCE</scope>
    <source>
        <strain evidence="2">LC</strain>
    </source>
</reference>
<evidence type="ECO:0000313" key="2">
    <source>
        <dbReference type="EMBL" id="KAF5397417.1"/>
    </source>
</evidence>
<dbReference type="AlphaFoldDB" id="A0A8J4WUD6"/>
<keyword evidence="1" id="KW-1133">Transmembrane helix</keyword>
<sequence>MFARVLDMFFLVCSCVITIFILSLVIRILISMVPHIHRWIETIWTSD</sequence>
<dbReference type="Proteomes" id="UP000748531">
    <property type="component" value="Unassembled WGS sequence"/>
</dbReference>
<gene>
    <name evidence="2" type="ORF">PHET_09096</name>
</gene>
<accession>A0A8J4WUD6</accession>
<evidence type="ECO:0000256" key="1">
    <source>
        <dbReference type="SAM" id="Phobius"/>
    </source>
</evidence>
<proteinExistence type="predicted"/>
<feature type="transmembrane region" description="Helical" evidence="1">
    <location>
        <begin position="6"/>
        <end position="30"/>
    </location>
</feature>
<name>A0A8J4WUD6_9TREM</name>
<protein>
    <submittedName>
        <fullName evidence="2">Uncharacterized protein</fullName>
    </submittedName>
</protein>
<keyword evidence="3" id="KW-1185">Reference proteome</keyword>
<organism evidence="2 3">
    <name type="scientific">Paragonimus heterotremus</name>
    <dbReference type="NCBI Taxonomy" id="100268"/>
    <lineage>
        <taxon>Eukaryota</taxon>
        <taxon>Metazoa</taxon>
        <taxon>Spiralia</taxon>
        <taxon>Lophotrochozoa</taxon>
        <taxon>Platyhelminthes</taxon>
        <taxon>Trematoda</taxon>
        <taxon>Digenea</taxon>
        <taxon>Plagiorchiida</taxon>
        <taxon>Troglotremata</taxon>
        <taxon>Troglotrematidae</taxon>
        <taxon>Paragonimus</taxon>
    </lineage>
</organism>
<keyword evidence="1" id="KW-0472">Membrane</keyword>